<dbReference type="OrthoDB" id="9777124at2"/>
<evidence type="ECO:0000256" key="5">
    <source>
        <dbReference type="ARBA" id="ARBA00022989"/>
    </source>
</evidence>
<comment type="catalytic activity">
    <reaction evidence="10">
        <text>an acyl phosphate + sn-glycerol 3-phosphate = a 1-acyl-sn-glycero-3-phosphate + phosphate</text>
        <dbReference type="Rhea" id="RHEA:34075"/>
        <dbReference type="ChEBI" id="CHEBI:43474"/>
        <dbReference type="ChEBI" id="CHEBI:57597"/>
        <dbReference type="ChEBI" id="CHEBI:57970"/>
        <dbReference type="ChEBI" id="CHEBI:59918"/>
        <dbReference type="EC" id="2.3.1.275"/>
    </reaction>
</comment>
<keyword evidence="7 10" id="KW-0472">Membrane</keyword>
<comment type="function">
    <text evidence="10">Catalyzes the transfer of an acyl group from acyl-phosphate (acyl-PO(4)) to glycerol-3-phosphate (G3P) to form lysophosphatidic acid (LPA). This enzyme utilizes acyl-phosphate as fatty acyl donor, but not acyl-CoA or acyl-ACP.</text>
</comment>
<dbReference type="HOGENOM" id="CLU_081254_1_0_5"/>
<evidence type="ECO:0000256" key="10">
    <source>
        <dbReference type="HAMAP-Rule" id="MF_01043"/>
    </source>
</evidence>
<dbReference type="GO" id="GO:0005886">
    <property type="term" value="C:plasma membrane"/>
    <property type="evidence" value="ECO:0007669"/>
    <property type="project" value="UniProtKB-SubCell"/>
</dbReference>
<dbReference type="AlphaFoldDB" id="F2IVZ2"/>
<reference evidence="11 12" key="1">
    <citation type="journal article" date="2011" name="J. Bacteriol.">
        <title>Complete genome sequence of Polymorphum gilvum SL003B-26A1T, a crude oil-degrading bacterium from oil-polluted saline soil.</title>
        <authorList>
            <person name="Li S.G."/>
            <person name="Tang Y.Q."/>
            <person name="Nie Y."/>
            <person name="Cai M."/>
            <person name="Wu X.L."/>
        </authorList>
    </citation>
    <scope>NUCLEOTIDE SEQUENCE [LARGE SCALE GENOMIC DNA]</scope>
    <source>
        <strain evidence="12">LMG 25793 / CGMCC 1.9160 / SL003B-26A1</strain>
    </source>
</reference>
<dbReference type="Proteomes" id="UP000008130">
    <property type="component" value="Chromosome"/>
</dbReference>
<dbReference type="RefSeq" id="WP_013652592.1">
    <property type="nucleotide sequence ID" value="NC_015259.1"/>
</dbReference>
<dbReference type="InterPro" id="IPR003811">
    <property type="entry name" value="G3P_acylTferase_PlsY"/>
</dbReference>
<dbReference type="UniPathway" id="UPA00085"/>
<keyword evidence="4 10" id="KW-0812">Transmembrane</keyword>
<dbReference type="SMART" id="SM01207">
    <property type="entry name" value="G3P_acyltransf"/>
    <property type="match status" value="1"/>
</dbReference>
<comment type="subcellular location">
    <subcellularLocation>
        <location evidence="10">Cell inner membrane</location>
        <topology evidence="10">Multi-pass membrane protein</topology>
    </subcellularLocation>
</comment>
<feature type="transmembrane region" description="Helical" evidence="10">
    <location>
        <begin position="63"/>
        <end position="84"/>
    </location>
</feature>
<accession>F2IVZ2</accession>
<gene>
    <name evidence="10" type="primary">plsY</name>
    <name evidence="11" type="ordered locus">SL003B_1848</name>
</gene>
<name>F2IVZ2_POLGS</name>
<comment type="pathway">
    <text evidence="10">Lipid metabolism; phospholipid metabolism.</text>
</comment>
<evidence type="ECO:0000256" key="3">
    <source>
        <dbReference type="ARBA" id="ARBA00022679"/>
    </source>
</evidence>
<comment type="subunit">
    <text evidence="10">Probably interacts with PlsX.</text>
</comment>
<feature type="transmembrane region" description="Helical" evidence="10">
    <location>
        <begin position="90"/>
        <end position="108"/>
    </location>
</feature>
<keyword evidence="8 10" id="KW-0594">Phospholipid biosynthesis</keyword>
<sequence>MPDPISWALAWPYYLAALAFGYLLGSIPFGLIVTRAAGLGDIRTIGSGNIGTTNVLRTGRKSLAALTLVGDALKGTVAVLVVGHLYGQEMALVAGLGAFLGHLFPVWLKFRGGKGVATYLGILLGLHWPAFLAFAAIWVGMAALFRYSSLAALTASLATPVLLYALGHVQLAEAFLAMTLLLWLKHNENIRRLVTGKESRIGARSKPKTETADGGP</sequence>
<dbReference type="STRING" id="991905.SL003B_1848"/>
<evidence type="ECO:0000256" key="2">
    <source>
        <dbReference type="ARBA" id="ARBA00022516"/>
    </source>
</evidence>
<keyword evidence="12" id="KW-1185">Reference proteome</keyword>
<proteinExistence type="inferred from homology"/>
<keyword evidence="11" id="KW-0012">Acyltransferase</keyword>
<dbReference type="KEGG" id="pgv:SL003B_1848"/>
<feature type="transmembrane region" description="Helical" evidence="10">
    <location>
        <begin position="161"/>
        <end position="184"/>
    </location>
</feature>
<keyword evidence="10" id="KW-0997">Cell inner membrane</keyword>
<keyword evidence="5 10" id="KW-1133">Transmembrane helix</keyword>
<feature type="transmembrane region" description="Helical" evidence="10">
    <location>
        <begin position="120"/>
        <end position="141"/>
    </location>
</feature>
<dbReference type="HAMAP" id="MF_01043">
    <property type="entry name" value="PlsY"/>
    <property type="match status" value="1"/>
</dbReference>
<dbReference type="NCBIfam" id="TIGR00023">
    <property type="entry name" value="glycerol-3-phosphate 1-O-acyltransferase PlsY"/>
    <property type="match status" value="1"/>
</dbReference>
<protein>
    <recommendedName>
        <fullName evidence="10">Glycerol-3-phosphate acyltransferase</fullName>
    </recommendedName>
    <alternativeName>
        <fullName evidence="10">Acyl-PO4 G3P acyltransferase</fullName>
    </alternativeName>
    <alternativeName>
        <fullName evidence="10">Acyl-phosphate--glycerol-3-phosphate acyltransferase</fullName>
    </alternativeName>
    <alternativeName>
        <fullName evidence="10">G3P acyltransferase</fullName>
        <shortName evidence="10">GPAT</shortName>
        <ecNumber evidence="10">2.3.1.275</ecNumber>
    </alternativeName>
    <alternativeName>
        <fullName evidence="10">Lysophosphatidic acid synthase</fullName>
        <shortName evidence="10">LPA synthase</shortName>
    </alternativeName>
</protein>
<comment type="similarity">
    <text evidence="10">Belongs to the PlsY family.</text>
</comment>
<evidence type="ECO:0000313" key="11">
    <source>
        <dbReference type="EMBL" id="ADZ70274.1"/>
    </source>
</evidence>
<dbReference type="GO" id="GO:0008654">
    <property type="term" value="P:phospholipid biosynthetic process"/>
    <property type="evidence" value="ECO:0007669"/>
    <property type="project" value="UniProtKB-UniRule"/>
</dbReference>
<dbReference type="EC" id="2.3.1.275" evidence="10"/>
<keyword evidence="2 10" id="KW-0444">Lipid biosynthesis</keyword>
<feature type="transmembrane region" description="Helical" evidence="10">
    <location>
        <begin position="12"/>
        <end position="33"/>
    </location>
</feature>
<dbReference type="PANTHER" id="PTHR30309:SF0">
    <property type="entry name" value="GLYCEROL-3-PHOSPHATE ACYLTRANSFERASE-RELATED"/>
    <property type="match status" value="1"/>
</dbReference>
<dbReference type="Pfam" id="PF02660">
    <property type="entry name" value="G3P_acyltransf"/>
    <property type="match status" value="1"/>
</dbReference>
<evidence type="ECO:0000256" key="7">
    <source>
        <dbReference type="ARBA" id="ARBA00023136"/>
    </source>
</evidence>
<keyword evidence="1 10" id="KW-1003">Cell membrane</keyword>
<keyword evidence="9 10" id="KW-1208">Phospholipid metabolism</keyword>
<dbReference type="PANTHER" id="PTHR30309">
    <property type="entry name" value="INNER MEMBRANE PROTEIN YGIH"/>
    <property type="match status" value="1"/>
</dbReference>
<evidence type="ECO:0000256" key="4">
    <source>
        <dbReference type="ARBA" id="ARBA00022692"/>
    </source>
</evidence>
<evidence type="ECO:0000256" key="6">
    <source>
        <dbReference type="ARBA" id="ARBA00023098"/>
    </source>
</evidence>
<dbReference type="EMBL" id="CP002568">
    <property type="protein sequence ID" value="ADZ70274.1"/>
    <property type="molecule type" value="Genomic_DNA"/>
</dbReference>
<dbReference type="eggNOG" id="COG0344">
    <property type="taxonomic scope" value="Bacteria"/>
</dbReference>
<dbReference type="PATRIC" id="fig|991905.3.peg.1896"/>
<evidence type="ECO:0000256" key="9">
    <source>
        <dbReference type="ARBA" id="ARBA00023264"/>
    </source>
</evidence>
<dbReference type="GO" id="GO:0043772">
    <property type="term" value="F:acyl-phosphate glycerol-3-phosphate acyltransferase activity"/>
    <property type="evidence" value="ECO:0007669"/>
    <property type="project" value="UniProtKB-UniRule"/>
</dbReference>
<keyword evidence="3 10" id="KW-0808">Transferase</keyword>
<evidence type="ECO:0000256" key="1">
    <source>
        <dbReference type="ARBA" id="ARBA00022475"/>
    </source>
</evidence>
<keyword evidence="6 10" id="KW-0443">Lipid metabolism</keyword>
<evidence type="ECO:0000256" key="8">
    <source>
        <dbReference type="ARBA" id="ARBA00023209"/>
    </source>
</evidence>
<organism evidence="11 12">
    <name type="scientific">Polymorphum gilvum (strain LMG 25793 / CGMCC 1.9160 / SL003B-26A1)</name>
    <dbReference type="NCBI Taxonomy" id="991905"/>
    <lineage>
        <taxon>Bacteria</taxon>
        <taxon>Pseudomonadati</taxon>
        <taxon>Pseudomonadota</taxon>
        <taxon>Alphaproteobacteria</taxon>
        <taxon>Rhodobacterales</taxon>
        <taxon>Paracoccaceae</taxon>
        <taxon>Polymorphum</taxon>
    </lineage>
</organism>
<evidence type="ECO:0000313" key="12">
    <source>
        <dbReference type="Proteomes" id="UP000008130"/>
    </source>
</evidence>